<name>A0A9W8H8T4_9FUNG</name>
<feature type="transmembrane region" description="Helical" evidence="5">
    <location>
        <begin position="70"/>
        <end position="86"/>
    </location>
</feature>
<feature type="transmembrane region" description="Helical" evidence="5">
    <location>
        <begin position="36"/>
        <end position="58"/>
    </location>
</feature>
<evidence type="ECO:0000313" key="7">
    <source>
        <dbReference type="EMBL" id="KAJ2777515.1"/>
    </source>
</evidence>
<reference evidence="7" key="1">
    <citation type="submission" date="2022-07" db="EMBL/GenBank/DDBJ databases">
        <title>Phylogenomic reconstructions and comparative analyses of Kickxellomycotina fungi.</title>
        <authorList>
            <person name="Reynolds N.K."/>
            <person name="Stajich J.E."/>
            <person name="Barry K."/>
            <person name="Grigoriev I.V."/>
            <person name="Crous P."/>
            <person name="Smith M.E."/>
        </authorList>
    </citation>
    <scope>NUCLEOTIDE SEQUENCE</scope>
    <source>
        <strain evidence="7">NBRC 105414</strain>
    </source>
</reference>
<dbReference type="GO" id="GO:0016020">
    <property type="term" value="C:membrane"/>
    <property type="evidence" value="ECO:0007669"/>
    <property type="project" value="UniProtKB-SubCell"/>
</dbReference>
<feature type="transmembrane region" description="Helical" evidence="5">
    <location>
        <begin position="106"/>
        <end position="126"/>
    </location>
</feature>
<evidence type="ECO:0000256" key="5">
    <source>
        <dbReference type="SAM" id="Phobius"/>
    </source>
</evidence>
<accession>A0A9W8H8T4</accession>
<evidence type="ECO:0000313" key="8">
    <source>
        <dbReference type="Proteomes" id="UP001140217"/>
    </source>
</evidence>
<dbReference type="GO" id="GO:0004930">
    <property type="term" value="F:G protein-coupled receptor activity"/>
    <property type="evidence" value="ECO:0007669"/>
    <property type="project" value="InterPro"/>
</dbReference>
<gene>
    <name evidence="7" type="ORF">H4R18_005119</name>
</gene>
<protein>
    <recommendedName>
        <fullName evidence="6">G-protein coupled receptors family 3 profile domain-containing protein</fullName>
    </recommendedName>
</protein>
<evidence type="ECO:0000256" key="3">
    <source>
        <dbReference type="ARBA" id="ARBA00022989"/>
    </source>
</evidence>
<keyword evidence="4 5" id="KW-0472">Membrane</keyword>
<dbReference type="EMBL" id="JANBUL010000286">
    <property type="protein sequence ID" value="KAJ2777515.1"/>
    <property type="molecule type" value="Genomic_DNA"/>
</dbReference>
<dbReference type="Proteomes" id="UP001140217">
    <property type="component" value="Unassembled WGS sequence"/>
</dbReference>
<organism evidence="7 8">
    <name type="scientific">Coemansia javaensis</name>
    <dbReference type="NCBI Taxonomy" id="2761396"/>
    <lineage>
        <taxon>Eukaryota</taxon>
        <taxon>Fungi</taxon>
        <taxon>Fungi incertae sedis</taxon>
        <taxon>Zoopagomycota</taxon>
        <taxon>Kickxellomycotina</taxon>
        <taxon>Kickxellomycetes</taxon>
        <taxon>Kickxellales</taxon>
        <taxon>Kickxellaceae</taxon>
        <taxon>Coemansia</taxon>
    </lineage>
</organism>
<feature type="transmembrane region" description="Helical" evidence="5">
    <location>
        <begin position="188"/>
        <end position="211"/>
    </location>
</feature>
<dbReference type="Pfam" id="PF00003">
    <property type="entry name" value="7tm_3"/>
    <property type="match status" value="1"/>
</dbReference>
<keyword evidence="2 5" id="KW-0812">Transmembrane</keyword>
<evidence type="ECO:0000256" key="4">
    <source>
        <dbReference type="ARBA" id="ARBA00023136"/>
    </source>
</evidence>
<feature type="transmembrane region" description="Helical" evidence="5">
    <location>
        <begin position="147"/>
        <end position="168"/>
    </location>
</feature>
<dbReference type="AlphaFoldDB" id="A0A9W8H8T4"/>
<comment type="subcellular location">
    <subcellularLocation>
        <location evidence="1">Membrane</location>
        <topology evidence="1">Multi-pass membrane protein</topology>
    </subcellularLocation>
</comment>
<feature type="domain" description="G-protein coupled receptors family 3 profile" evidence="6">
    <location>
        <begin position="36"/>
        <end position="243"/>
    </location>
</feature>
<evidence type="ECO:0000256" key="1">
    <source>
        <dbReference type="ARBA" id="ARBA00004141"/>
    </source>
</evidence>
<keyword evidence="3 5" id="KW-1133">Transmembrane helix</keyword>
<proteinExistence type="predicted"/>
<keyword evidence="8" id="KW-1185">Reference proteome</keyword>
<feature type="transmembrane region" description="Helical" evidence="5">
    <location>
        <begin position="223"/>
        <end position="247"/>
    </location>
</feature>
<comment type="caution">
    <text evidence="7">The sequence shown here is derived from an EMBL/GenBank/DDBJ whole genome shotgun (WGS) entry which is preliminary data.</text>
</comment>
<dbReference type="InterPro" id="IPR017978">
    <property type="entry name" value="GPCR_3_C"/>
</dbReference>
<evidence type="ECO:0000256" key="2">
    <source>
        <dbReference type="ARBA" id="ARBA00022692"/>
    </source>
</evidence>
<evidence type="ECO:0000259" key="6">
    <source>
        <dbReference type="Pfam" id="PF00003"/>
    </source>
</evidence>
<sequence length="376" mass="41375">MGNSVSFADPQIEQARVTAAATLLQKHLDPRGPADAILIIVLTTVYAVTSTAVVYMLFHRNYPPIRCKSPLLLAAIVVCSMVWLVGDLQSNGHVQLQGTALENCKAFGLWMRIVLGVLTVSALWAVRAYGVLRVFRSSKPFSGRGMYVLLCLFFVHFAVFGIVTQALGPSKTMSYVRPLDVCNLSPKVLTVSLTTIWVIWAGVVVLSWMARNIKTSFSETRETVFGCIVVFAILTCVTATMYAAPYYPFSVRLRVMSTVVDHVATNSYLWLVMAKPVFNCMFCREQYLDRWMATLIEDGLELQYDVDCGGRDNTTTVCPTEDGHSQPGCSTPDPCPAYSAEPLTAPAGNAISWPTLHISHPPPPLPAKAPARARFW</sequence>